<name>A0A0M3JU06_ANISI</name>
<organism evidence="3">
    <name type="scientific">Anisakis simplex</name>
    <name type="common">Herring worm</name>
    <dbReference type="NCBI Taxonomy" id="6269"/>
    <lineage>
        <taxon>Eukaryota</taxon>
        <taxon>Metazoa</taxon>
        <taxon>Ecdysozoa</taxon>
        <taxon>Nematoda</taxon>
        <taxon>Chromadorea</taxon>
        <taxon>Rhabditida</taxon>
        <taxon>Spirurina</taxon>
        <taxon>Ascaridomorpha</taxon>
        <taxon>Ascaridoidea</taxon>
        <taxon>Anisakidae</taxon>
        <taxon>Anisakis</taxon>
        <taxon>Anisakis simplex complex</taxon>
    </lineage>
</organism>
<reference evidence="3" key="1">
    <citation type="submission" date="2016-04" db="UniProtKB">
        <authorList>
            <consortium name="WormBaseParasite"/>
        </authorList>
    </citation>
    <scope>IDENTIFICATION</scope>
</reference>
<evidence type="ECO:0000313" key="1">
    <source>
        <dbReference type="EMBL" id="VDK44362.1"/>
    </source>
</evidence>
<protein>
    <submittedName>
        <fullName evidence="3">Oxidored_molyb domain-containing protein</fullName>
    </submittedName>
</protein>
<dbReference type="WBParaSite" id="ASIM_0001154701-mRNA-1">
    <property type="protein sequence ID" value="ASIM_0001154701-mRNA-1"/>
    <property type="gene ID" value="ASIM_0001154701"/>
</dbReference>
<dbReference type="AlphaFoldDB" id="A0A0M3JU06"/>
<dbReference type="Proteomes" id="UP000267096">
    <property type="component" value="Unassembled WGS sequence"/>
</dbReference>
<accession>A0A0M3JU06</accession>
<dbReference type="EMBL" id="UYRR01031041">
    <property type="protein sequence ID" value="VDK44362.1"/>
    <property type="molecule type" value="Genomic_DNA"/>
</dbReference>
<evidence type="ECO:0000313" key="2">
    <source>
        <dbReference type="Proteomes" id="UP000267096"/>
    </source>
</evidence>
<gene>
    <name evidence="1" type="ORF">ASIM_LOCUS11105</name>
</gene>
<proteinExistence type="predicted"/>
<reference evidence="1 2" key="2">
    <citation type="submission" date="2018-11" db="EMBL/GenBank/DDBJ databases">
        <authorList>
            <consortium name="Pathogen Informatics"/>
        </authorList>
    </citation>
    <scope>NUCLEOTIDE SEQUENCE [LARGE SCALE GENOMIC DNA]</scope>
</reference>
<evidence type="ECO:0000313" key="3">
    <source>
        <dbReference type="WBParaSite" id="ASIM_0001154701-mRNA-1"/>
    </source>
</evidence>
<keyword evidence="2" id="KW-1185">Reference proteome</keyword>
<dbReference type="OrthoDB" id="5849902at2759"/>
<sequence>MILSSMRPAAFPLRLKYQDRKRRDYAFPKKTELLPHSGRYLREYHLISARDPFSIDNEVYSASNWQAPVKGGIAYEYNGGRGSPDAGDIYPYGV</sequence>